<dbReference type="RefSeq" id="WP_188392127.1">
    <property type="nucleotide sequence ID" value="NZ_BMEV01000031.1"/>
</dbReference>
<gene>
    <name evidence="4" type="ORF">GCM10010978_18580</name>
</gene>
<sequence>MLQAISKDGKRVTLAMLPRSTLLQLRNSSTPFYCPVCKQKVIMKIGNKVIPHFAHQRKEECPSSEAGEGLYHEEGKLLLYQWLRRQGLNVQLEMYIPDIKQRPDLLLHFPDRKIAIEFQCSKIPKDEINARTEGYLQMGIVPFWILGLTRMRQLSPYVWKIDAFTRQLIHQYTPASPLTITYFCPLKKQFLQIHYLTFSQMNRAIGKMERIPLEYGRFRDLFSVPLFPKESFLQVWYKEKLRFRTKRRENLYGNELIWRQWLYSQGVYLEQLPSIVHLPVRSQFLLKVSPWNWQSRLYFKVLEKCQVGNSFSLRQCERILRPYFYSADTFPLISKKDNPIEQYLRYWEKLHIVEKRSPEIYVKLKEIPLYTTLEEAIQGDRMLIKKLIRLQLT</sequence>
<evidence type="ECO:0000259" key="3">
    <source>
        <dbReference type="Pfam" id="PF25166"/>
    </source>
</evidence>
<feature type="domain" description="Competence protein CoiA C-terminal" evidence="3">
    <location>
        <begin position="235"/>
        <end position="377"/>
    </location>
</feature>
<dbReference type="EMBL" id="BMEV01000031">
    <property type="protein sequence ID" value="GFZ77287.1"/>
    <property type="molecule type" value="Genomic_DNA"/>
</dbReference>
<protein>
    <submittedName>
        <fullName evidence="4">Competence protein</fullName>
    </submittedName>
</protein>
<organism evidence="4 5">
    <name type="scientific">Compostibacillus humi</name>
    <dbReference type="NCBI Taxonomy" id="1245525"/>
    <lineage>
        <taxon>Bacteria</taxon>
        <taxon>Bacillati</taxon>
        <taxon>Bacillota</taxon>
        <taxon>Bacilli</taxon>
        <taxon>Bacillales</taxon>
        <taxon>Bacillaceae</taxon>
        <taxon>Compostibacillus</taxon>
    </lineage>
</organism>
<dbReference type="InterPro" id="IPR057252">
    <property type="entry name" value="CoiA_C"/>
</dbReference>
<keyword evidence="5" id="KW-1185">Reference proteome</keyword>
<dbReference type="Pfam" id="PF25164">
    <property type="entry name" value="CoiA_N"/>
    <property type="match status" value="1"/>
</dbReference>
<dbReference type="AlphaFoldDB" id="A0A8J2TN56"/>
<dbReference type="Pfam" id="PF06054">
    <property type="entry name" value="CoiA_nuc"/>
    <property type="match status" value="1"/>
</dbReference>
<evidence type="ECO:0000259" key="2">
    <source>
        <dbReference type="Pfam" id="PF25164"/>
    </source>
</evidence>
<feature type="domain" description="Competence protein CoiA nuclease-like" evidence="1">
    <location>
        <begin position="68"/>
        <end position="223"/>
    </location>
</feature>
<comment type="caution">
    <text evidence="4">The sequence shown here is derived from an EMBL/GenBank/DDBJ whole genome shotgun (WGS) entry which is preliminary data.</text>
</comment>
<dbReference type="InterPro" id="IPR057253">
    <property type="entry name" value="CoiA-like_N"/>
</dbReference>
<reference evidence="4" key="2">
    <citation type="submission" date="2020-09" db="EMBL/GenBank/DDBJ databases">
        <authorList>
            <person name="Sun Q."/>
            <person name="Zhou Y."/>
        </authorList>
    </citation>
    <scope>NUCLEOTIDE SEQUENCE</scope>
    <source>
        <strain evidence="4">CGMCC 1.12360</strain>
    </source>
</reference>
<dbReference type="Proteomes" id="UP000602050">
    <property type="component" value="Unassembled WGS sequence"/>
</dbReference>
<evidence type="ECO:0000313" key="5">
    <source>
        <dbReference type="Proteomes" id="UP000602050"/>
    </source>
</evidence>
<dbReference type="InterPro" id="IPR021176">
    <property type="entry name" value="Competence-induced_CoiA"/>
</dbReference>
<evidence type="ECO:0000259" key="1">
    <source>
        <dbReference type="Pfam" id="PF06054"/>
    </source>
</evidence>
<evidence type="ECO:0000313" key="4">
    <source>
        <dbReference type="EMBL" id="GFZ77287.1"/>
    </source>
</evidence>
<accession>A0A8J2TN56</accession>
<dbReference type="InterPro" id="IPR010330">
    <property type="entry name" value="CoiA_nuc"/>
</dbReference>
<reference evidence="4" key="1">
    <citation type="journal article" date="2014" name="Int. J. Syst. Evol. Microbiol.">
        <title>Complete genome sequence of Corynebacterium casei LMG S-19264T (=DSM 44701T), isolated from a smear-ripened cheese.</title>
        <authorList>
            <consortium name="US DOE Joint Genome Institute (JGI-PGF)"/>
            <person name="Walter F."/>
            <person name="Albersmeier A."/>
            <person name="Kalinowski J."/>
            <person name="Ruckert C."/>
        </authorList>
    </citation>
    <scope>NUCLEOTIDE SEQUENCE</scope>
    <source>
        <strain evidence="4">CGMCC 1.12360</strain>
    </source>
</reference>
<proteinExistence type="predicted"/>
<feature type="domain" description="Competence protein CoiA-like N-terminal" evidence="2">
    <location>
        <begin position="18"/>
        <end position="63"/>
    </location>
</feature>
<name>A0A8J2TN56_9BACI</name>
<dbReference type="Pfam" id="PF25166">
    <property type="entry name" value="CoiA_C"/>
    <property type="match status" value="1"/>
</dbReference>
<dbReference type="PIRSF" id="PIRSF007487">
    <property type="entry name" value="Competence-induced_CoiA_bac"/>
    <property type="match status" value="1"/>
</dbReference>